<reference evidence="1 2" key="1">
    <citation type="journal article" date="2015" name="Genome Biol. Evol.">
        <title>Comparative Genomics of a Bacterivorous Green Alga Reveals Evolutionary Causalities and Consequences of Phago-Mixotrophic Mode of Nutrition.</title>
        <authorList>
            <person name="Burns J.A."/>
            <person name="Paasch A."/>
            <person name="Narechania A."/>
            <person name="Kim E."/>
        </authorList>
    </citation>
    <scope>NUCLEOTIDE SEQUENCE [LARGE SCALE GENOMIC DNA]</scope>
    <source>
        <strain evidence="1 2">PLY_AMNH</strain>
    </source>
</reference>
<dbReference type="Proteomes" id="UP001190700">
    <property type="component" value="Unassembled WGS sequence"/>
</dbReference>
<organism evidence="1 2">
    <name type="scientific">Cymbomonas tetramitiformis</name>
    <dbReference type="NCBI Taxonomy" id="36881"/>
    <lineage>
        <taxon>Eukaryota</taxon>
        <taxon>Viridiplantae</taxon>
        <taxon>Chlorophyta</taxon>
        <taxon>Pyramimonadophyceae</taxon>
        <taxon>Pyramimonadales</taxon>
        <taxon>Pyramimonadaceae</taxon>
        <taxon>Cymbomonas</taxon>
    </lineage>
</organism>
<accession>A0AAE0L1T9</accession>
<protein>
    <submittedName>
        <fullName evidence="1">Uncharacterized protein</fullName>
    </submittedName>
</protein>
<keyword evidence="2" id="KW-1185">Reference proteome</keyword>
<dbReference type="EMBL" id="LGRX02011463">
    <property type="protein sequence ID" value="KAK3268938.1"/>
    <property type="molecule type" value="Genomic_DNA"/>
</dbReference>
<evidence type="ECO:0000313" key="2">
    <source>
        <dbReference type="Proteomes" id="UP001190700"/>
    </source>
</evidence>
<evidence type="ECO:0000313" key="1">
    <source>
        <dbReference type="EMBL" id="KAK3268938.1"/>
    </source>
</evidence>
<name>A0AAE0L1T9_9CHLO</name>
<dbReference type="AlphaFoldDB" id="A0AAE0L1T9"/>
<comment type="caution">
    <text evidence="1">The sequence shown here is derived from an EMBL/GenBank/DDBJ whole genome shotgun (WGS) entry which is preliminary data.</text>
</comment>
<gene>
    <name evidence="1" type="ORF">CYMTET_22586</name>
</gene>
<proteinExistence type="predicted"/>
<sequence length="164" mass="18262">MLVADVMFIVEMCCKRAAADSVLKSETAVVHTTPKYLEVCEVHLDVGNREEKRTLLVAFYKVHNPDQVDQVDSIMEAYTLEAIQATCLERYNADPFEVPPAVPTAAMAPDAAEKRTLLVAFYKVHNPGQVDQVDSIMEAYTLEAIQAACLERYNADPFKPLPTI</sequence>